<accession>A0A645AP11</accession>
<comment type="caution">
    <text evidence="2">The sequence shown here is derived from an EMBL/GenBank/DDBJ whole genome shotgun (WGS) entry which is preliminary data.</text>
</comment>
<name>A0A645AP11_9ZZZZ</name>
<evidence type="ECO:0000313" key="2">
    <source>
        <dbReference type="EMBL" id="MPM54909.1"/>
    </source>
</evidence>
<gene>
    <name evidence="2" type="ORF">SDC9_101692</name>
</gene>
<feature type="region of interest" description="Disordered" evidence="1">
    <location>
        <begin position="1"/>
        <end position="20"/>
    </location>
</feature>
<evidence type="ECO:0000256" key="1">
    <source>
        <dbReference type="SAM" id="MobiDB-lite"/>
    </source>
</evidence>
<sequence>MSKKPEDNIPESPNPALDPNYDVLDPERRDFIVNYMAEKIDKYGMGTPAMVFLEAGRPLSFIGGSIMWGAAPFLNIFVNDKYTREIALFLEDRKNIEILIQKIEQLEFERVAREKIERQEAKKRAIAEGKKPWWKFW</sequence>
<organism evidence="2">
    <name type="scientific">bioreactor metagenome</name>
    <dbReference type="NCBI Taxonomy" id="1076179"/>
    <lineage>
        <taxon>unclassified sequences</taxon>
        <taxon>metagenomes</taxon>
        <taxon>ecological metagenomes</taxon>
    </lineage>
</organism>
<dbReference type="EMBL" id="VSSQ01015021">
    <property type="protein sequence ID" value="MPM54909.1"/>
    <property type="molecule type" value="Genomic_DNA"/>
</dbReference>
<dbReference type="AlphaFoldDB" id="A0A645AP11"/>
<protein>
    <submittedName>
        <fullName evidence="2">Uncharacterized protein</fullName>
    </submittedName>
</protein>
<reference evidence="2" key="1">
    <citation type="submission" date="2019-08" db="EMBL/GenBank/DDBJ databases">
        <authorList>
            <person name="Kucharzyk K."/>
            <person name="Murdoch R.W."/>
            <person name="Higgins S."/>
            <person name="Loffler F."/>
        </authorList>
    </citation>
    <scope>NUCLEOTIDE SEQUENCE</scope>
</reference>
<proteinExistence type="predicted"/>